<reference evidence="7 10" key="2">
    <citation type="submission" date="2024-10" db="EMBL/GenBank/DDBJ databases">
        <authorList>
            <person name="Sang B.-I."/>
            <person name="Prabhaharan D."/>
        </authorList>
    </citation>
    <scope>NUCLEOTIDE SEQUENCE [LARGE SCALE GENOMIC DNA]</scope>
    <source>
        <strain evidence="7 10">MH</strain>
    </source>
</reference>
<evidence type="ECO:0000259" key="5">
    <source>
        <dbReference type="Pfam" id="PF01551"/>
    </source>
</evidence>
<dbReference type="KEGG" id="mhw:ACT01_09875"/>
<keyword evidence="7" id="KW-0378">Hydrolase</keyword>
<feature type="domain" description="M23ase beta-sheet core" evidence="5">
    <location>
        <begin position="315"/>
        <end position="408"/>
    </location>
</feature>
<dbReference type="Gene3D" id="2.70.70.10">
    <property type="entry name" value="Glucose Permease (Domain IIA)"/>
    <property type="match status" value="1"/>
</dbReference>
<evidence type="ECO:0000256" key="4">
    <source>
        <dbReference type="SAM" id="SignalP"/>
    </source>
</evidence>
<dbReference type="EMBL" id="JABAFG010000016">
    <property type="protein sequence ID" value="NME28892.1"/>
    <property type="molecule type" value="Genomic_DNA"/>
</dbReference>
<dbReference type="SUPFAM" id="SSF51261">
    <property type="entry name" value="Duplicated hybrid motif"/>
    <property type="match status" value="1"/>
</dbReference>
<gene>
    <name evidence="7" type="ORF">ACGTZG_01455</name>
    <name evidence="8" type="ORF">HF872_09710</name>
</gene>
<dbReference type="AlphaFoldDB" id="A0A848BT59"/>
<dbReference type="InterPro" id="IPR016047">
    <property type="entry name" value="M23ase_b-sheet_dom"/>
</dbReference>
<dbReference type="Pfam" id="PF24568">
    <property type="entry name" value="CC_PcsB"/>
    <property type="match status" value="1"/>
</dbReference>
<feature type="coiled-coil region" evidence="2">
    <location>
        <begin position="160"/>
        <end position="246"/>
    </location>
</feature>
<keyword evidence="2" id="KW-0175">Coiled coil</keyword>
<dbReference type="InterPro" id="IPR011055">
    <property type="entry name" value="Dup_hybrid_motif"/>
</dbReference>
<organism evidence="8 9">
    <name type="scientific">Megasphaera hexanoica</name>
    <dbReference type="NCBI Taxonomy" id="1675036"/>
    <lineage>
        <taxon>Bacteria</taxon>
        <taxon>Bacillati</taxon>
        <taxon>Bacillota</taxon>
        <taxon>Negativicutes</taxon>
        <taxon>Veillonellales</taxon>
        <taxon>Veillonellaceae</taxon>
        <taxon>Megasphaera</taxon>
    </lineage>
</organism>
<evidence type="ECO:0000313" key="9">
    <source>
        <dbReference type="Proteomes" id="UP000591071"/>
    </source>
</evidence>
<evidence type="ECO:0000256" key="1">
    <source>
        <dbReference type="ARBA" id="ARBA00022729"/>
    </source>
</evidence>
<dbReference type="Proteomes" id="UP000591071">
    <property type="component" value="Unassembled WGS sequence"/>
</dbReference>
<dbReference type="Proteomes" id="UP001605989">
    <property type="component" value="Unassembled WGS sequence"/>
</dbReference>
<feature type="chain" id="PRO_5032340674" evidence="4">
    <location>
        <begin position="29"/>
        <end position="412"/>
    </location>
</feature>
<keyword evidence="1 4" id="KW-0732">Signal</keyword>
<protein>
    <submittedName>
        <fullName evidence="7">Murein hydrolase activator EnvC family protein</fullName>
    </submittedName>
    <submittedName>
        <fullName evidence="8">Peptidoglycan DD-metalloendopeptidase family protein</fullName>
    </submittedName>
</protein>
<dbReference type="Gene3D" id="6.10.250.3150">
    <property type="match status" value="1"/>
</dbReference>
<dbReference type="Pfam" id="PF01551">
    <property type="entry name" value="Peptidase_M23"/>
    <property type="match status" value="1"/>
</dbReference>
<evidence type="ECO:0000313" key="8">
    <source>
        <dbReference type="EMBL" id="NME28892.1"/>
    </source>
</evidence>
<evidence type="ECO:0000259" key="6">
    <source>
        <dbReference type="Pfam" id="PF24568"/>
    </source>
</evidence>
<evidence type="ECO:0000256" key="2">
    <source>
        <dbReference type="SAM" id="Coils"/>
    </source>
</evidence>
<dbReference type="CDD" id="cd12797">
    <property type="entry name" value="M23_peptidase"/>
    <property type="match status" value="1"/>
</dbReference>
<evidence type="ECO:0000313" key="10">
    <source>
        <dbReference type="Proteomes" id="UP001605989"/>
    </source>
</evidence>
<evidence type="ECO:0000256" key="3">
    <source>
        <dbReference type="SAM" id="MobiDB-lite"/>
    </source>
</evidence>
<name>A0A848BT59_9FIRM</name>
<feature type="region of interest" description="Disordered" evidence="3">
    <location>
        <begin position="254"/>
        <end position="281"/>
    </location>
</feature>
<sequence>MMSIQYKKPLAAALTVLYLLNPCGLIFAEDEDLQDQLSTVQGQMAEQAQKKSEAEAVIGNVFEKLRVIQENLDAANAQYKSISQELTETERQITRTQAELERAETHLRSREKVLSRRIRDIYMHGQLNYLDVVVGAKDFNDFANRVELLRRIVSSDLELISSIKDERDQINQTKQALEEQRETQAKLKEEAAAKKEEIAKHKAEQQAILEKAQTDKATAEEAYAELEASSNQIAQMLRDREAARQAAAAAAAAAASSGESGSDSSGDSGSSSGGDDSGYYQPVSGSGQMIWPVNGVITSPFGYREHPIFGRQILHSGIDIGVDYGTPVHAADGGVVVEAGWISGYGYAVVIDHGNGTSTLYGHNESLAVSSGQSVSQGQVIAYAGSTGNSTGPHVHFEVRVGGEPVDPNSYL</sequence>
<keyword evidence="10" id="KW-1185">Reference proteome</keyword>
<dbReference type="PANTHER" id="PTHR21666">
    <property type="entry name" value="PEPTIDASE-RELATED"/>
    <property type="match status" value="1"/>
</dbReference>
<feature type="signal peptide" evidence="4">
    <location>
        <begin position="1"/>
        <end position="28"/>
    </location>
</feature>
<dbReference type="PANTHER" id="PTHR21666:SF270">
    <property type="entry name" value="MUREIN HYDROLASE ACTIVATOR ENVC"/>
    <property type="match status" value="1"/>
</dbReference>
<comment type="caution">
    <text evidence="8">The sequence shown here is derived from an EMBL/GenBank/DDBJ whole genome shotgun (WGS) entry which is preliminary data.</text>
</comment>
<feature type="compositionally biased region" description="Low complexity" evidence="3">
    <location>
        <begin position="254"/>
        <end position="270"/>
    </location>
</feature>
<dbReference type="EMBL" id="JBIEKR010000001">
    <property type="protein sequence ID" value="MFG6271852.1"/>
    <property type="molecule type" value="Genomic_DNA"/>
</dbReference>
<dbReference type="InterPro" id="IPR057309">
    <property type="entry name" value="PcsB_CC"/>
</dbReference>
<feature type="coiled-coil region" evidence="2">
    <location>
        <begin position="65"/>
        <end position="106"/>
    </location>
</feature>
<dbReference type="InterPro" id="IPR050570">
    <property type="entry name" value="Cell_wall_metabolism_enzyme"/>
</dbReference>
<evidence type="ECO:0000313" key="7">
    <source>
        <dbReference type="EMBL" id="MFG6271852.1"/>
    </source>
</evidence>
<dbReference type="RefSeq" id="WP_059077215.1">
    <property type="nucleotide sequence ID" value="NZ_CP011940.1"/>
</dbReference>
<proteinExistence type="predicted"/>
<feature type="domain" description="Peptidoglycan hydrolase PcsB coiled-coil" evidence="6">
    <location>
        <begin position="103"/>
        <end position="172"/>
    </location>
</feature>
<accession>A0A848BT59</accession>
<reference evidence="8 9" key="1">
    <citation type="submission" date="2020-04" db="EMBL/GenBank/DDBJ databases">
        <authorList>
            <person name="Hitch T.C.A."/>
            <person name="Wylensek D."/>
            <person name="Clavel T."/>
        </authorList>
    </citation>
    <scope>NUCLEOTIDE SEQUENCE [LARGE SCALE GENOMIC DNA]</scope>
    <source>
        <strain evidence="8 9">Oil-RF-744-FAT-WT-6-1</strain>
    </source>
</reference>
<dbReference type="GO" id="GO:0004222">
    <property type="term" value="F:metalloendopeptidase activity"/>
    <property type="evidence" value="ECO:0007669"/>
    <property type="project" value="TreeGrafter"/>
</dbReference>